<evidence type="ECO:0000259" key="1">
    <source>
        <dbReference type="SMART" id="SM00530"/>
    </source>
</evidence>
<reference evidence="2 3" key="1">
    <citation type="submission" date="2019-09" db="EMBL/GenBank/DDBJ databases">
        <title>Goodfellowia gen. nov., a new genus of the Pseudonocardineae related to Actinoalloteichus, containing Goodfellowia coeruleoviolacea gen. nov., comb. nov. gen. nov., comb. nov.</title>
        <authorList>
            <person name="Labeda D."/>
        </authorList>
    </citation>
    <scope>NUCLEOTIDE SEQUENCE [LARGE SCALE GENOMIC DNA]</scope>
    <source>
        <strain evidence="2 3">AN110305</strain>
    </source>
</reference>
<dbReference type="EMBL" id="VUOB01000067">
    <property type="protein sequence ID" value="KAA2253329.1"/>
    <property type="molecule type" value="Genomic_DNA"/>
</dbReference>
<dbReference type="CDD" id="cd00093">
    <property type="entry name" value="HTH_XRE"/>
    <property type="match status" value="1"/>
</dbReference>
<organism evidence="2 3">
    <name type="scientific">Solihabitans fulvus</name>
    <dbReference type="NCBI Taxonomy" id="1892852"/>
    <lineage>
        <taxon>Bacteria</taxon>
        <taxon>Bacillati</taxon>
        <taxon>Actinomycetota</taxon>
        <taxon>Actinomycetes</taxon>
        <taxon>Pseudonocardiales</taxon>
        <taxon>Pseudonocardiaceae</taxon>
        <taxon>Solihabitans</taxon>
    </lineage>
</organism>
<dbReference type="AlphaFoldDB" id="A0A5B2WSH2"/>
<name>A0A5B2WSH2_9PSEU</name>
<accession>A0A5B2WSH2</accession>
<dbReference type="Pfam" id="PF19054">
    <property type="entry name" value="DUF5753"/>
    <property type="match status" value="1"/>
</dbReference>
<evidence type="ECO:0000313" key="3">
    <source>
        <dbReference type="Proteomes" id="UP000323454"/>
    </source>
</evidence>
<evidence type="ECO:0000313" key="2">
    <source>
        <dbReference type="EMBL" id="KAA2253329.1"/>
    </source>
</evidence>
<reference evidence="2 3" key="2">
    <citation type="submission" date="2019-09" db="EMBL/GenBank/DDBJ databases">
        <authorList>
            <person name="Jin C."/>
        </authorList>
    </citation>
    <scope>NUCLEOTIDE SEQUENCE [LARGE SCALE GENOMIC DNA]</scope>
    <source>
        <strain evidence="2 3">AN110305</strain>
    </source>
</reference>
<dbReference type="InterPro" id="IPR010982">
    <property type="entry name" value="Lambda_DNA-bd_dom_sf"/>
</dbReference>
<gene>
    <name evidence="2" type="ORF">F0L68_33515</name>
</gene>
<comment type="caution">
    <text evidence="2">The sequence shown here is derived from an EMBL/GenBank/DDBJ whole genome shotgun (WGS) entry which is preliminary data.</text>
</comment>
<dbReference type="OrthoDB" id="4285266at2"/>
<dbReference type="Gene3D" id="1.10.260.40">
    <property type="entry name" value="lambda repressor-like DNA-binding domains"/>
    <property type="match status" value="1"/>
</dbReference>
<dbReference type="SUPFAM" id="SSF47413">
    <property type="entry name" value="lambda repressor-like DNA-binding domains"/>
    <property type="match status" value="1"/>
</dbReference>
<dbReference type="InterPro" id="IPR001387">
    <property type="entry name" value="Cro/C1-type_HTH"/>
</dbReference>
<keyword evidence="3" id="KW-1185">Reference proteome</keyword>
<dbReference type="RefSeq" id="WP_149853894.1">
    <property type="nucleotide sequence ID" value="NZ_VUOB01000067.1"/>
</dbReference>
<dbReference type="Proteomes" id="UP000323454">
    <property type="component" value="Unassembled WGS sequence"/>
</dbReference>
<proteinExistence type="predicted"/>
<dbReference type="GO" id="GO:0003677">
    <property type="term" value="F:DNA binding"/>
    <property type="evidence" value="ECO:0007669"/>
    <property type="project" value="InterPro"/>
</dbReference>
<protein>
    <submittedName>
        <fullName evidence="2">Helix-turn-helix domain-containing protein</fullName>
    </submittedName>
</protein>
<dbReference type="Pfam" id="PF13560">
    <property type="entry name" value="HTH_31"/>
    <property type="match status" value="1"/>
</dbReference>
<dbReference type="SMART" id="SM00530">
    <property type="entry name" value="HTH_XRE"/>
    <property type="match status" value="1"/>
</dbReference>
<dbReference type="InterPro" id="IPR043917">
    <property type="entry name" value="DUF5753"/>
</dbReference>
<sequence length="280" mass="30880">MSGQSPSDYKIRLGEKLTELREAAGFSRLDAAHALECSESKVGKIERGAVGMLPAELDRLLNFYGVEGEDRADLLQLGDEARRRRPKTPWGSAIPDRLRKYFPTEETATLIRAYQPELVHGLAQTEDYARAIILANPLHSPRDAERLVQARMARQTRLMAAEPPRLDLVLSEAAIRRAVGGADVMRAQLMRLKSLQAVPNITLRVIPFAAGAHAATGFSFTLFTPPDRPVIAYVENLTDGLFVSDAQRVENYELIFDALGTCTLSPQDTLALVDTVAEQL</sequence>
<feature type="domain" description="HTH cro/C1-type" evidence="1">
    <location>
        <begin position="16"/>
        <end position="71"/>
    </location>
</feature>